<dbReference type="GO" id="GO:0042545">
    <property type="term" value="P:cell wall modification"/>
    <property type="evidence" value="ECO:0007669"/>
    <property type="project" value="InterPro"/>
</dbReference>
<dbReference type="UniPathway" id="UPA00545">
    <property type="reaction ID" value="UER00823"/>
</dbReference>
<evidence type="ECO:0000256" key="2">
    <source>
        <dbReference type="ARBA" id="ARBA00022801"/>
    </source>
</evidence>
<keyword evidence="2" id="KW-0378">Hydrolase</keyword>
<dbReference type="Proteomes" id="UP000436088">
    <property type="component" value="Unassembled WGS sequence"/>
</dbReference>
<comment type="caution">
    <text evidence="5">The sequence shown here is derived from an EMBL/GenBank/DDBJ whole genome shotgun (WGS) entry which is preliminary data.</text>
</comment>
<dbReference type="GO" id="GO:0030599">
    <property type="term" value="F:pectinesterase activity"/>
    <property type="evidence" value="ECO:0007669"/>
    <property type="project" value="InterPro"/>
</dbReference>
<name>A0A6A3CID0_HIBSY</name>
<dbReference type="InterPro" id="IPR011050">
    <property type="entry name" value="Pectin_lyase_fold/virulence"/>
</dbReference>
<evidence type="ECO:0000256" key="3">
    <source>
        <dbReference type="ARBA" id="ARBA00023085"/>
    </source>
</evidence>
<gene>
    <name evidence="5" type="ORF">F3Y22_tig00004205pilonHSYRG00007</name>
</gene>
<organism evidence="5 6">
    <name type="scientific">Hibiscus syriacus</name>
    <name type="common">Rose of Sharon</name>
    <dbReference type="NCBI Taxonomy" id="106335"/>
    <lineage>
        <taxon>Eukaryota</taxon>
        <taxon>Viridiplantae</taxon>
        <taxon>Streptophyta</taxon>
        <taxon>Embryophyta</taxon>
        <taxon>Tracheophyta</taxon>
        <taxon>Spermatophyta</taxon>
        <taxon>Magnoliopsida</taxon>
        <taxon>eudicotyledons</taxon>
        <taxon>Gunneridae</taxon>
        <taxon>Pentapetalae</taxon>
        <taxon>rosids</taxon>
        <taxon>malvids</taxon>
        <taxon>Malvales</taxon>
        <taxon>Malvaceae</taxon>
        <taxon>Malvoideae</taxon>
        <taxon>Hibiscus</taxon>
    </lineage>
</organism>
<keyword evidence="3" id="KW-0063">Aspartyl esterase</keyword>
<dbReference type="InterPro" id="IPR000070">
    <property type="entry name" value="Pectinesterase_cat"/>
</dbReference>
<feature type="domain" description="Pectinesterase catalytic" evidence="4">
    <location>
        <begin position="65"/>
        <end position="206"/>
    </location>
</feature>
<accession>A0A6A3CID0</accession>
<feature type="domain" description="Pectinesterase catalytic" evidence="4">
    <location>
        <begin position="20"/>
        <end position="56"/>
    </location>
</feature>
<evidence type="ECO:0000256" key="1">
    <source>
        <dbReference type="ARBA" id="ARBA00005184"/>
    </source>
</evidence>
<dbReference type="Gene3D" id="2.160.20.10">
    <property type="entry name" value="Single-stranded right-handed beta-helix, Pectin lyase-like"/>
    <property type="match status" value="2"/>
</dbReference>
<proteinExistence type="predicted"/>
<evidence type="ECO:0000313" key="6">
    <source>
        <dbReference type="Proteomes" id="UP000436088"/>
    </source>
</evidence>
<protein>
    <submittedName>
        <fullName evidence="5">Pectinesterase 3</fullName>
    </submittedName>
</protein>
<evidence type="ECO:0000259" key="4">
    <source>
        <dbReference type="Pfam" id="PF01095"/>
    </source>
</evidence>
<dbReference type="InterPro" id="IPR012334">
    <property type="entry name" value="Pectin_lyas_fold"/>
</dbReference>
<evidence type="ECO:0000313" key="5">
    <source>
        <dbReference type="EMBL" id="KAE8728546.1"/>
    </source>
</evidence>
<dbReference type="PANTHER" id="PTHR31707">
    <property type="entry name" value="PECTINESTERASE"/>
    <property type="match status" value="1"/>
</dbReference>
<sequence length="213" mass="23474">MGRKNNRKLLQALPNEVKANVVVAKDGSGNYKTLGEAVAAAPDKSETRYIIYVKKAAVGDGFMAQDTRSMLTKTHFMPTRTANSTEIPTSRARIDPNQNTWTSIQSCNIIASADLEPVKASIKTYLGRPWKEYSRTVVMQSYIGDHIDPRGGQFGVGISLKTLYYGEYMNMGPRADTSNLVKWPGFHVITSGEEAKKFTVAEFIQGGSWLKSG</sequence>
<dbReference type="GO" id="GO:0045490">
    <property type="term" value="P:pectin catabolic process"/>
    <property type="evidence" value="ECO:0007669"/>
    <property type="project" value="UniProtKB-UniPathway"/>
</dbReference>
<keyword evidence="6" id="KW-1185">Reference proteome</keyword>
<dbReference type="AlphaFoldDB" id="A0A6A3CID0"/>
<dbReference type="SUPFAM" id="SSF51126">
    <property type="entry name" value="Pectin lyase-like"/>
    <property type="match status" value="1"/>
</dbReference>
<comment type="pathway">
    <text evidence="1">Glycan metabolism; pectin degradation; 2-dehydro-3-deoxy-D-gluconate from pectin: step 1/5.</text>
</comment>
<reference evidence="5" key="1">
    <citation type="submission" date="2019-09" db="EMBL/GenBank/DDBJ databases">
        <title>Draft genome information of white flower Hibiscus syriacus.</title>
        <authorList>
            <person name="Kim Y.-M."/>
        </authorList>
    </citation>
    <scope>NUCLEOTIDE SEQUENCE [LARGE SCALE GENOMIC DNA]</scope>
    <source>
        <strain evidence="5">YM2019G1</strain>
    </source>
</reference>
<dbReference type="EMBL" id="VEPZ02000255">
    <property type="protein sequence ID" value="KAE8728546.1"/>
    <property type="molecule type" value="Genomic_DNA"/>
</dbReference>
<dbReference type="Pfam" id="PF01095">
    <property type="entry name" value="Pectinesterase"/>
    <property type="match status" value="2"/>
</dbReference>